<evidence type="ECO:0000256" key="1">
    <source>
        <dbReference type="ARBA" id="ARBA00022679"/>
    </source>
</evidence>
<reference evidence="4 5" key="1">
    <citation type="submission" date="2018-11" db="EMBL/GenBank/DDBJ databases">
        <title>Draft genome of Simplicispira Flexivirga sp. BO-16.</title>
        <authorList>
            <person name="Im W.T."/>
        </authorList>
    </citation>
    <scope>NUCLEOTIDE SEQUENCE [LARGE SCALE GENOMIC DNA]</scope>
    <source>
        <strain evidence="4 5">BO-16</strain>
    </source>
</reference>
<dbReference type="PROSITE" id="PS00583">
    <property type="entry name" value="PFKB_KINASES_1"/>
    <property type="match status" value="1"/>
</dbReference>
<dbReference type="Pfam" id="PF00294">
    <property type="entry name" value="PfkB"/>
    <property type="match status" value="1"/>
</dbReference>
<dbReference type="PANTHER" id="PTHR10584">
    <property type="entry name" value="SUGAR KINASE"/>
    <property type="match status" value="1"/>
</dbReference>
<dbReference type="InterPro" id="IPR002173">
    <property type="entry name" value="Carboh/pur_kinase_PfkB_CS"/>
</dbReference>
<gene>
    <name evidence="4" type="ORF">EFY87_11235</name>
</gene>
<feature type="domain" description="Carbohydrate kinase PfkB" evidence="3">
    <location>
        <begin position="7"/>
        <end position="284"/>
    </location>
</feature>
<dbReference type="Gene3D" id="3.40.1190.20">
    <property type="match status" value="1"/>
</dbReference>
<dbReference type="Proteomes" id="UP000271678">
    <property type="component" value="Unassembled WGS sequence"/>
</dbReference>
<dbReference type="GO" id="GO:0016301">
    <property type="term" value="F:kinase activity"/>
    <property type="evidence" value="ECO:0007669"/>
    <property type="project" value="UniProtKB-KW"/>
</dbReference>
<dbReference type="CDD" id="cd01941">
    <property type="entry name" value="YeiC_kinase_like"/>
    <property type="match status" value="1"/>
</dbReference>
<dbReference type="PROSITE" id="PS00584">
    <property type="entry name" value="PFKB_KINASES_2"/>
    <property type="match status" value="1"/>
</dbReference>
<protein>
    <submittedName>
        <fullName evidence="4">Carbohydrate kinase</fullName>
    </submittedName>
</protein>
<keyword evidence="2 4" id="KW-0418">Kinase</keyword>
<name>A0A3M9MA24_9MICO</name>
<dbReference type="SUPFAM" id="SSF53613">
    <property type="entry name" value="Ribokinase-like"/>
    <property type="match status" value="1"/>
</dbReference>
<dbReference type="InterPro" id="IPR029056">
    <property type="entry name" value="Ribokinase-like"/>
</dbReference>
<dbReference type="EMBL" id="RJJQ01000010">
    <property type="protein sequence ID" value="RNI21713.1"/>
    <property type="molecule type" value="Genomic_DNA"/>
</dbReference>
<dbReference type="PANTHER" id="PTHR10584:SF166">
    <property type="entry name" value="RIBOKINASE"/>
    <property type="match status" value="1"/>
</dbReference>
<evidence type="ECO:0000313" key="5">
    <source>
        <dbReference type="Proteomes" id="UP000271678"/>
    </source>
</evidence>
<sequence>MAFMGPVLVVGGANVDVIARSTAAFRPGTSNPGATHSSAGGVGRNIAANLGLLGVPTALIAAFGDDTFGQRMVDETRSAGVDLRHSVQLPMPSGSYLAMLDADGELVGAVSDMSATEALAPEHVPDEVVAAASYVVADTNLSTATLEHVCRAAAAADVPVVLDPVSDRKAQRLLPMLGSVPIHTLTPTRSELVALSGREDVEAGVCTLHEAGVARVWVREGARGSTLFGSGAPISVPAIPAQVRDVTGAGDAMCAAYVHGLCAGLSDADAAARGAAAAYLTITSDFTVRPDLSAALVEQVLQKERI</sequence>
<evidence type="ECO:0000256" key="2">
    <source>
        <dbReference type="ARBA" id="ARBA00022777"/>
    </source>
</evidence>
<evidence type="ECO:0000313" key="4">
    <source>
        <dbReference type="EMBL" id="RNI21713.1"/>
    </source>
</evidence>
<accession>A0A3M9MA24</accession>
<keyword evidence="1" id="KW-0808">Transferase</keyword>
<evidence type="ECO:0000259" key="3">
    <source>
        <dbReference type="Pfam" id="PF00294"/>
    </source>
</evidence>
<keyword evidence="5" id="KW-1185">Reference proteome</keyword>
<organism evidence="4 5">
    <name type="scientific">Flexivirga caeni</name>
    <dbReference type="NCBI Taxonomy" id="2294115"/>
    <lineage>
        <taxon>Bacteria</taxon>
        <taxon>Bacillati</taxon>
        <taxon>Actinomycetota</taxon>
        <taxon>Actinomycetes</taxon>
        <taxon>Micrococcales</taxon>
        <taxon>Dermacoccaceae</taxon>
        <taxon>Flexivirga</taxon>
    </lineage>
</organism>
<dbReference type="InterPro" id="IPR011611">
    <property type="entry name" value="PfkB_dom"/>
</dbReference>
<dbReference type="AlphaFoldDB" id="A0A3M9MA24"/>
<comment type="caution">
    <text evidence="4">The sequence shown here is derived from an EMBL/GenBank/DDBJ whole genome shotgun (WGS) entry which is preliminary data.</text>
</comment>
<proteinExistence type="predicted"/>